<evidence type="ECO:0000256" key="2">
    <source>
        <dbReference type="ARBA" id="ARBA00023136"/>
    </source>
</evidence>
<evidence type="ECO:0000313" key="7">
    <source>
        <dbReference type="EMBL" id="SDE09664.1"/>
    </source>
</evidence>
<dbReference type="InterPro" id="IPR050330">
    <property type="entry name" value="Bact_OuterMem_StrucFunc"/>
</dbReference>
<evidence type="ECO:0000313" key="8">
    <source>
        <dbReference type="Proteomes" id="UP000199344"/>
    </source>
</evidence>
<dbReference type="STRING" id="591205.SAMN05421538_10424"/>
<dbReference type="OrthoDB" id="9782229at2"/>
<dbReference type="SUPFAM" id="SSF103088">
    <property type="entry name" value="OmpA-like"/>
    <property type="match status" value="1"/>
</dbReference>
<sequence length="221" mass="22984">MMKRVSLLIGTVGVFALGACATNPDGTMGTTLTKTQQGALAGAAAGALYGAQRDDDNNNQGRDAARGAILGAAAGAAIGNVLERQERALREVMTTPGVQIVNRGDHLQVILPSGLLFASDSAAVSGQAQNDLYGLAQNLQQYPDSRVEIYGHTDSTASDSYNMDLSQRRAQSVGGILAAAGVSSSRLVMIGRGESQPVASNDTESGKAQNRRVEILIRPTR</sequence>
<keyword evidence="5" id="KW-0732">Signal</keyword>
<dbReference type="PANTHER" id="PTHR30329:SF21">
    <property type="entry name" value="LIPOPROTEIN YIAD-RELATED"/>
    <property type="match status" value="1"/>
</dbReference>
<accession>A0A1G7A439</accession>
<dbReference type="InterPro" id="IPR006665">
    <property type="entry name" value="OmpA-like"/>
</dbReference>
<gene>
    <name evidence="7" type="ORF">SAMN05421538_10424</name>
</gene>
<name>A0A1G7A439_9RHOB</name>
<dbReference type="PRINTS" id="PR01021">
    <property type="entry name" value="OMPADOMAIN"/>
</dbReference>
<dbReference type="GO" id="GO:0009279">
    <property type="term" value="C:cell outer membrane"/>
    <property type="evidence" value="ECO:0007669"/>
    <property type="project" value="UniProtKB-SubCell"/>
</dbReference>
<dbReference type="Pfam" id="PF00691">
    <property type="entry name" value="OmpA"/>
    <property type="match status" value="1"/>
</dbReference>
<feature type="domain" description="OmpA-like" evidence="6">
    <location>
        <begin position="104"/>
        <end position="221"/>
    </location>
</feature>
<keyword evidence="3" id="KW-0998">Cell outer membrane</keyword>
<evidence type="ECO:0000256" key="5">
    <source>
        <dbReference type="SAM" id="SignalP"/>
    </source>
</evidence>
<keyword evidence="2 4" id="KW-0472">Membrane</keyword>
<feature type="signal peptide" evidence="5">
    <location>
        <begin position="1"/>
        <end position="21"/>
    </location>
</feature>
<dbReference type="Pfam" id="PF13441">
    <property type="entry name" value="Gly-zipper_YMGG"/>
    <property type="match status" value="1"/>
</dbReference>
<dbReference type="Gene3D" id="3.30.1330.60">
    <property type="entry name" value="OmpA-like domain"/>
    <property type="match status" value="1"/>
</dbReference>
<comment type="subcellular location">
    <subcellularLocation>
        <location evidence="1">Cell outer membrane</location>
    </subcellularLocation>
</comment>
<dbReference type="RefSeq" id="WP_090522645.1">
    <property type="nucleotide sequence ID" value="NZ_FNAH01000004.1"/>
</dbReference>
<reference evidence="7 8" key="1">
    <citation type="submission" date="2016-10" db="EMBL/GenBank/DDBJ databases">
        <authorList>
            <person name="de Groot N.N."/>
        </authorList>
    </citation>
    <scope>NUCLEOTIDE SEQUENCE [LARGE SCALE GENOMIC DNA]</scope>
    <source>
        <strain evidence="7 8">DSM 22220</strain>
    </source>
</reference>
<evidence type="ECO:0000256" key="1">
    <source>
        <dbReference type="ARBA" id="ARBA00004442"/>
    </source>
</evidence>
<protein>
    <submittedName>
        <fullName evidence="7">Outer membrane protein OmpA</fullName>
    </submittedName>
</protein>
<dbReference type="AlphaFoldDB" id="A0A1G7A439"/>
<dbReference type="PANTHER" id="PTHR30329">
    <property type="entry name" value="STATOR ELEMENT OF FLAGELLAR MOTOR COMPLEX"/>
    <property type="match status" value="1"/>
</dbReference>
<evidence type="ECO:0000259" key="6">
    <source>
        <dbReference type="PROSITE" id="PS51123"/>
    </source>
</evidence>
<feature type="chain" id="PRO_5011701007" evidence="5">
    <location>
        <begin position="22"/>
        <end position="221"/>
    </location>
</feature>
<dbReference type="InterPro" id="IPR006664">
    <property type="entry name" value="OMP_bac"/>
</dbReference>
<dbReference type="InterPro" id="IPR036737">
    <property type="entry name" value="OmpA-like_sf"/>
</dbReference>
<keyword evidence="8" id="KW-1185">Reference proteome</keyword>
<dbReference type="PROSITE" id="PS51257">
    <property type="entry name" value="PROKAR_LIPOPROTEIN"/>
    <property type="match status" value="1"/>
</dbReference>
<dbReference type="PROSITE" id="PS51123">
    <property type="entry name" value="OMPA_2"/>
    <property type="match status" value="1"/>
</dbReference>
<evidence type="ECO:0000256" key="4">
    <source>
        <dbReference type="PROSITE-ProRule" id="PRU00473"/>
    </source>
</evidence>
<evidence type="ECO:0000256" key="3">
    <source>
        <dbReference type="ARBA" id="ARBA00023237"/>
    </source>
</evidence>
<dbReference type="Proteomes" id="UP000199344">
    <property type="component" value="Unassembled WGS sequence"/>
</dbReference>
<proteinExistence type="predicted"/>
<dbReference type="EMBL" id="FNAH01000004">
    <property type="protein sequence ID" value="SDE09664.1"/>
    <property type="molecule type" value="Genomic_DNA"/>
</dbReference>
<dbReference type="CDD" id="cd07185">
    <property type="entry name" value="OmpA_C-like"/>
    <property type="match status" value="1"/>
</dbReference>
<dbReference type="InterPro" id="IPR027367">
    <property type="entry name" value="Gly-zipper_YMGG"/>
</dbReference>
<organism evidence="7 8">
    <name type="scientific">Paracoccus isoporae</name>
    <dbReference type="NCBI Taxonomy" id="591205"/>
    <lineage>
        <taxon>Bacteria</taxon>
        <taxon>Pseudomonadati</taxon>
        <taxon>Pseudomonadota</taxon>
        <taxon>Alphaproteobacteria</taxon>
        <taxon>Rhodobacterales</taxon>
        <taxon>Paracoccaceae</taxon>
        <taxon>Paracoccus</taxon>
    </lineage>
</organism>
<dbReference type="PRINTS" id="PR01023">
    <property type="entry name" value="NAFLGMOTY"/>
</dbReference>